<reference evidence="2" key="1">
    <citation type="submission" date="2021-01" db="EMBL/GenBank/DDBJ databases">
        <authorList>
            <person name="Corre E."/>
            <person name="Pelletier E."/>
            <person name="Niang G."/>
            <person name="Scheremetjew M."/>
            <person name="Finn R."/>
            <person name="Kale V."/>
            <person name="Holt S."/>
            <person name="Cochrane G."/>
            <person name="Meng A."/>
            <person name="Brown T."/>
            <person name="Cohen L."/>
        </authorList>
    </citation>
    <scope>NUCLEOTIDE SEQUENCE</scope>
    <source>
        <strain evidence="2">CCMP325</strain>
    </source>
</reference>
<keyword evidence="1" id="KW-0175">Coiled coil</keyword>
<proteinExistence type="predicted"/>
<name>A0A7S0I3C9_9CRYP</name>
<dbReference type="EMBL" id="HBEO01035918">
    <property type="protein sequence ID" value="CAD8509770.1"/>
    <property type="molecule type" value="Transcribed_RNA"/>
</dbReference>
<protein>
    <submittedName>
        <fullName evidence="2">Uncharacterized protein</fullName>
    </submittedName>
</protein>
<organism evidence="2">
    <name type="scientific">Hanusia phi</name>
    <dbReference type="NCBI Taxonomy" id="3032"/>
    <lineage>
        <taxon>Eukaryota</taxon>
        <taxon>Cryptophyceae</taxon>
        <taxon>Pyrenomonadales</taxon>
        <taxon>Geminigeraceae</taxon>
        <taxon>Hanusia</taxon>
    </lineage>
</organism>
<feature type="coiled-coil region" evidence="1">
    <location>
        <begin position="38"/>
        <end position="89"/>
    </location>
</feature>
<evidence type="ECO:0000313" key="2">
    <source>
        <dbReference type="EMBL" id="CAD8509770.1"/>
    </source>
</evidence>
<evidence type="ECO:0000256" key="1">
    <source>
        <dbReference type="SAM" id="Coils"/>
    </source>
</evidence>
<sequence length="402" mass="45185">MVVVLVVLTAYKRQGRGREVLLGRNAASSGTSWLGNRARNLEQSAQMLQKMADEKISETKRIEAMQSFLKQARSELKAYSANIDGLVEARDSDVSPRVLDQFPREAAELHALVDHTLGEADALSLTLAHAPRMPARVSRDTAVRRHVKRAVHSQQLHKSAPVSAREQKVKAVLNKLKQVKEFERKMKNPVLRKEETRKLLGQVTAAAKHGQTHMLVQPGPLLGAMHVRDGALVESDPKYRPADIDQGDEDPQLINNQTVPEYSVDEDKVLACNTTCQRAIIDSTFGLTFKVASKCVPECAHGNYIMKLRGEPLPTWTNVDQLIEQDSICREDPEYKKCKLDALEPACDKISEFMPQYCLIHTEEGICKQCKQAQLFEEELGEHHRSILCRSNAERYEICSSR</sequence>
<dbReference type="AlphaFoldDB" id="A0A7S0I3C9"/>
<accession>A0A7S0I3C9</accession>
<gene>
    <name evidence="2" type="ORF">HPHI1048_LOCUS24373</name>
</gene>